<dbReference type="RefSeq" id="WP_201347029.1">
    <property type="nucleotide sequence ID" value="NZ_AP014546.1"/>
</dbReference>
<dbReference type="Gene3D" id="3.40.50.1000">
    <property type="entry name" value="HAD superfamily/HAD-like"/>
    <property type="match status" value="1"/>
</dbReference>
<feature type="active site" description="Schiff-base intermediate with substrate" evidence="2">
    <location>
        <position position="59"/>
    </location>
</feature>
<name>A0A7R6SWK2_9GAMM</name>
<dbReference type="GO" id="GO:0000287">
    <property type="term" value="F:magnesium ion binding"/>
    <property type="evidence" value="ECO:0007669"/>
    <property type="project" value="UniProtKB-UniRule"/>
</dbReference>
<feature type="active site" description="Nucleophile" evidence="2">
    <location>
        <position position="18"/>
    </location>
</feature>
<dbReference type="InterPro" id="IPR050155">
    <property type="entry name" value="HAD-like_hydrolase_sf"/>
</dbReference>
<comment type="similarity">
    <text evidence="2">Belongs to the HAD-like hydrolase superfamily. PhnX family.</text>
</comment>
<keyword evidence="2" id="KW-0460">Magnesium</keyword>
<keyword evidence="4" id="KW-1185">Reference proteome</keyword>
<reference evidence="3 4" key="1">
    <citation type="journal article" date="2008" name="Int. J. Syst. Evol. Microbiol.">
        <title>Neptunomonas japonica sp. nov., an Osedax japonicus symbiont-like bacterium isolated from sediment adjacent to sperm whale carcasses off Kagoshima, Japan.</title>
        <authorList>
            <person name="Miyazaki M."/>
            <person name="Nogi Y."/>
            <person name="Fujiwara Y."/>
            <person name="Kawato M."/>
            <person name="Kubokawa K."/>
            <person name="Horikoshi K."/>
        </authorList>
    </citation>
    <scope>NUCLEOTIDE SEQUENCE [LARGE SCALE GENOMIC DNA]</scope>
    <source>
        <strain evidence="3 4">JAMM 1380</strain>
    </source>
</reference>
<feature type="binding site" evidence="2">
    <location>
        <position position="20"/>
    </location>
    <ligand>
        <name>Mg(2+)</name>
        <dbReference type="ChEBI" id="CHEBI:18420"/>
    </ligand>
</feature>
<dbReference type="NCBIfam" id="TIGR01509">
    <property type="entry name" value="HAD-SF-IA-v3"/>
    <property type="match status" value="1"/>
</dbReference>
<dbReference type="GO" id="GO:0050194">
    <property type="term" value="F:phosphonoacetaldehyde hydrolase activity"/>
    <property type="evidence" value="ECO:0007669"/>
    <property type="project" value="UniProtKB-UniRule"/>
</dbReference>
<dbReference type="AlphaFoldDB" id="A0A7R6SWK2"/>
<dbReference type="Gene3D" id="1.10.150.240">
    <property type="entry name" value="Putative phosphatase, domain 2"/>
    <property type="match status" value="1"/>
</dbReference>
<dbReference type="HAMAP" id="MF_01375">
    <property type="entry name" value="PhnX"/>
    <property type="match status" value="1"/>
</dbReference>
<comment type="function">
    <text evidence="2">Involved in phosphonate degradation.</text>
</comment>
<organism evidence="3 4">
    <name type="scientific">Neptunomonas japonica JAMM 1380</name>
    <dbReference type="NCBI Taxonomy" id="1441457"/>
    <lineage>
        <taxon>Bacteria</taxon>
        <taxon>Pseudomonadati</taxon>
        <taxon>Pseudomonadota</taxon>
        <taxon>Gammaproteobacteria</taxon>
        <taxon>Oceanospirillales</taxon>
        <taxon>Oceanospirillaceae</taxon>
        <taxon>Neptunomonas</taxon>
    </lineage>
</organism>
<dbReference type="InterPro" id="IPR036412">
    <property type="entry name" value="HAD-like_sf"/>
</dbReference>
<dbReference type="EC" id="3.11.1.1" evidence="2"/>
<dbReference type="SFLD" id="SFLDG01135">
    <property type="entry name" value="C1.5.6:_HAD__Beta-PGM__Phospha"/>
    <property type="match status" value="1"/>
</dbReference>
<protein>
    <recommendedName>
        <fullName evidence="2">Phosphonoacetaldehyde hydrolase</fullName>
        <shortName evidence="2">Phosphonatase</shortName>
        <ecNumber evidence="2">3.11.1.1</ecNumber>
    </recommendedName>
    <alternativeName>
        <fullName evidence="2">Phosphonoacetaldehyde phosphonohydrolase</fullName>
    </alternativeName>
</protein>
<dbReference type="GO" id="GO:0019700">
    <property type="term" value="P:organic phosphonate catabolic process"/>
    <property type="evidence" value="ECO:0007669"/>
    <property type="project" value="InterPro"/>
</dbReference>
<dbReference type="SFLD" id="SFLDG01129">
    <property type="entry name" value="C1.5:_HAD__Beta-PGM__Phosphata"/>
    <property type="match status" value="1"/>
</dbReference>
<keyword evidence="2 3" id="KW-0378">Hydrolase</keyword>
<gene>
    <name evidence="2 3" type="primary">phnX</name>
    <name evidence="3" type="ORF">NEJAP_1857</name>
</gene>
<dbReference type="SUPFAM" id="SSF56784">
    <property type="entry name" value="HAD-like"/>
    <property type="match status" value="1"/>
</dbReference>
<dbReference type="Proteomes" id="UP000595332">
    <property type="component" value="Chromosome"/>
</dbReference>
<keyword evidence="1 2" id="KW-0704">Schiff base</keyword>
<dbReference type="PANTHER" id="PTHR43434:SF19">
    <property type="entry name" value="PHOSPHONOACETALDEHYDE HYDROLASE"/>
    <property type="match status" value="1"/>
</dbReference>
<feature type="binding site" evidence="2">
    <location>
        <position position="192"/>
    </location>
    <ligand>
        <name>Mg(2+)</name>
        <dbReference type="ChEBI" id="CHEBI:18420"/>
    </ligand>
</feature>
<evidence type="ECO:0000256" key="1">
    <source>
        <dbReference type="ARBA" id="ARBA00023270"/>
    </source>
</evidence>
<evidence type="ECO:0000256" key="2">
    <source>
        <dbReference type="HAMAP-Rule" id="MF_01375"/>
    </source>
</evidence>
<dbReference type="InterPro" id="IPR023198">
    <property type="entry name" value="PGP-like_dom2"/>
</dbReference>
<dbReference type="GO" id="GO:0006281">
    <property type="term" value="P:DNA repair"/>
    <property type="evidence" value="ECO:0007669"/>
    <property type="project" value="TreeGrafter"/>
</dbReference>
<comment type="subunit">
    <text evidence="2">Homodimer.</text>
</comment>
<dbReference type="InterPro" id="IPR041492">
    <property type="entry name" value="HAD_2"/>
</dbReference>
<dbReference type="InterPro" id="IPR006439">
    <property type="entry name" value="HAD-SF_hydro_IA"/>
</dbReference>
<evidence type="ECO:0000313" key="4">
    <source>
        <dbReference type="Proteomes" id="UP000595332"/>
    </source>
</evidence>
<comment type="cofactor">
    <cofactor evidence="2">
        <name>Mg(2+)</name>
        <dbReference type="ChEBI" id="CHEBI:18420"/>
    </cofactor>
    <text evidence="2">Binds 1 Mg(2+) ion per subunit.</text>
</comment>
<dbReference type="PANTHER" id="PTHR43434">
    <property type="entry name" value="PHOSPHOGLYCOLATE PHOSPHATASE"/>
    <property type="match status" value="1"/>
</dbReference>
<dbReference type="SFLD" id="SFLDS00003">
    <property type="entry name" value="Haloacid_Dehalogenase"/>
    <property type="match status" value="1"/>
</dbReference>
<dbReference type="KEGG" id="njp:NEJAP_1857"/>
<comment type="catalytic activity">
    <reaction evidence="2">
        <text>phosphonoacetaldehyde + H2O = acetaldehyde + phosphate + H(+)</text>
        <dbReference type="Rhea" id="RHEA:18905"/>
        <dbReference type="ChEBI" id="CHEBI:15343"/>
        <dbReference type="ChEBI" id="CHEBI:15377"/>
        <dbReference type="ChEBI" id="CHEBI:15378"/>
        <dbReference type="ChEBI" id="CHEBI:43474"/>
        <dbReference type="ChEBI" id="CHEBI:58383"/>
        <dbReference type="EC" id="3.11.1.1"/>
    </reaction>
</comment>
<accession>A0A7R6SWK2</accession>
<dbReference type="Pfam" id="PF13419">
    <property type="entry name" value="HAD_2"/>
    <property type="match status" value="1"/>
</dbReference>
<feature type="binding site" evidence="2">
    <location>
        <position position="18"/>
    </location>
    <ligand>
        <name>Mg(2+)</name>
        <dbReference type="ChEBI" id="CHEBI:18420"/>
    </ligand>
</feature>
<dbReference type="NCBIfam" id="TIGR01422">
    <property type="entry name" value="phosphonatase"/>
    <property type="match status" value="1"/>
</dbReference>
<keyword evidence="2" id="KW-0479">Metal-binding</keyword>
<dbReference type="GO" id="GO:0005829">
    <property type="term" value="C:cytosol"/>
    <property type="evidence" value="ECO:0007669"/>
    <property type="project" value="TreeGrafter"/>
</dbReference>
<dbReference type="GO" id="GO:0008967">
    <property type="term" value="F:phosphoglycolate phosphatase activity"/>
    <property type="evidence" value="ECO:0007669"/>
    <property type="project" value="TreeGrafter"/>
</dbReference>
<proteinExistence type="inferred from homology"/>
<dbReference type="EMBL" id="AP014546">
    <property type="protein sequence ID" value="BBB29807.1"/>
    <property type="molecule type" value="Genomic_DNA"/>
</dbReference>
<dbReference type="InterPro" id="IPR023214">
    <property type="entry name" value="HAD_sf"/>
</dbReference>
<sequence>MKQTKYLYMGKIQAVIFDWAGTTIDYGSLAPVNAFCELFKSHHVAITLSEARAPMGVEKREHIRQLLLIPRIQQAWLDTHRMVPDDNVIDQLYNEFIPIQKVSIAERSELIPGVKAVFDYLIAHGIKVGANTGYSQEMITDMRQTATAQGYKPASVVCATDVFRGRPFPDMLLKNMHELEVSAVQSVIKVDDTIAGIQEGLNAGCWTVGVTITGNEVGLDLPEWNKMSIEQQQILRSTAYERLHNAGAHFVVDSVAELPKIIANIEKKLSNGEQP</sequence>
<dbReference type="InterPro" id="IPR006323">
    <property type="entry name" value="Phosphonoacetald_hydro"/>
</dbReference>
<evidence type="ECO:0000313" key="3">
    <source>
        <dbReference type="EMBL" id="BBB29807.1"/>
    </source>
</evidence>